<dbReference type="AlphaFoldDB" id="A0AAP0HFY6"/>
<name>A0AAP0HFY6_9MAGN</name>
<organism evidence="2 3">
    <name type="scientific">Stephania cephalantha</name>
    <dbReference type="NCBI Taxonomy" id="152367"/>
    <lineage>
        <taxon>Eukaryota</taxon>
        <taxon>Viridiplantae</taxon>
        <taxon>Streptophyta</taxon>
        <taxon>Embryophyta</taxon>
        <taxon>Tracheophyta</taxon>
        <taxon>Spermatophyta</taxon>
        <taxon>Magnoliopsida</taxon>
        <taxon>Ranunculales</taxon>
        <taxon>Menispermaceae</taxon>
        <taxon>Menispermoideae</taxon>
        <taxon>Cissampelideae</taxon>
        <taxon>Stephania</taxon>
    </lineage>
</organism>
<evidence type="ECO:0000256" key="1">
    <source>
        <dbReference type="SAM" id="MobiDB-lite"/>
    </source>
</evidence>
<dbReference type="EMBL" id="JBBNAG010000013">
    <property type="protein sequence ID" value="KAK9083307.1"/>
    <property type="molecule type" value="Genomic_DNA"/>
</dbReference>
<evidence type="ECO:0000313" key="3">
    <source>
        <dbReference type="Proteomes" id="UP001419268"/>
    </source>
</evidence>
<evidence type="ECO:0000313" key="2">
    <source>
        <dbReference type="EMBL" id="KAK9083307.1"/>
    </source>
</evidence>
<reference evidence="2 3" key="1">
    <citation type="submission" date="2024-01" db="EMBL/GenBank/DDBJ databases">
        <title>Genome assemblies of Stephania.</title>
        <authorList>
            <person name="Yang L."/>
        </authorList>
    </citation>
    <scope>NUCLEOTIDE SEQUENCE [LARGE SCALE GENOMIC DNA]</scope>
    <source>
        <strain evidence="2">JXDWG</strain>
        <tissue evidence="2">Leaf</tissue>
    </source>
</reference>
<dbReference type="Proteomes" id="UP001419268">
    <property type="component" value="Unassembled WGS sequence"/>
</dbReference>
<sequence>MVALGTFRWLSMRDAHSAALPYNEQNIITADIDESSGLSKDWENEELNNEGKEASTGVENVENYEGGNDDKIESQVAIEEGLHALATDETPLSEIWDFAEECLNGMEKENSISESAPLDMKLTWRDGIVLFDFYPVDNP</sequence>
<protein>
    <submittedName>
        <fullName evidence="2">Uncharacterized protein</fullName>
    </submittedName>
</protein>
<gene>
    <name evidence="2" type="ORF">Scep_029778</name>
</gene>
<comment type="caution">
    <text evidence="2">The sequence shown here is derived from an EMBL/GenBank/DDBJ whole genome shotgun (WGS) entry which is preliminary data.</text>
</comment>
<proteinExistence type="predicted"/>
<accession>A0AAP0HFY6</accession>
<feature type="region of interest" description="Disordered" evidence="1">
    <location>
        <begin position="44"/>
        <end position="68"/>
    </location>
</feature>
<keyword evidence="3" id="KW-1185">Reference proteome</keyword>